<evidence type="ECO:0000256" key="1">
    <source>
        <dbReference type="ARBA" id="ARBA00001974"/>
    </source>
</evidence>
<feature type="chain" id="PRO_5001658477" description="FAD-binding PCMH-type domain-containing protein" evidence="10">
    <location>
        <begin position="26"/>
        <end position="534"/>
    </location>
</feature>
<protein>
    <recommendedName>
        <fullName evidence="11">FAD-binding PCMH-type domain-containing protein</fullName>
    </recommendedName>
</protein>
<dbReference type="Proteomes" id="UP000295252">
    <property type="component" value="Chromosome VII"/>
</dbReference>
<comment type="similarity">
    <text evidence="3">Belongs to the oxygen-dependent FAD-linked oxidoreductase family.</text>
</comment>
<dbReference type="SUPFAM" id="SSF56176">
    <property type="entry name" value="FAD-binding/transporter-associated domain-like"/>
    <property type="match status" value="1"/>
</dbReference>
<dbReference type="EMBL" id="HG739175">
    <property type="protein sequence ID" value="CDP14704.1"/>
    <property type="molecule type" value="Genomic_DNA"/>
</dbReference>
<dbReference type="InterPro" id="IPR016166">
    <property type="entry name" value="FAD-bd_PCMH"/>
</dbReference>
<dbReference type="InterPro" id="IPR036318">
    <property type="entry name" value="FAD-bd_PCMH-like_sf"/>
</dbReference>
<evidence type="ECO:0000259" key="11">
    <source>
        <dbReference type="PROSITE" id="PS51387"/>
    </source>
</evidence>
<proteinExistence type="inferred from homology"/>
<keyword evidence="4" id="KW-0017">Alkaloid metabolism</keyword>
<accession>A0A068V2K7</accession>
<evidence type="ECO:0000256" key="10">
    <source>
        <dbReference type="SAM" id="SignalP"/>
    </source>
</evidence>
<evidence type="ECO:0000256" key="5">
    <source>
        <dbReference type="ARBA" id="ARBA00022630"/>
    </source>
</evidence>
<evidence type="ECO:0000256" key="4">
    <source>
        <dbReference type="ARBA" id="ARBA00022589"/>
    </source>
</evidence>
<keyword evidence="7" id="KW-0274">FAD</keyword>
<feature type="domain" description="FAD-binding PCMH-type" evidence="11">
    <location>
        <begin position="74"/>
        <end position="248"/>
    </location>
</feature>
<dbReference type="InterPro" id="IPR016169">
    <property type="entry name" value="FAD-bd_PCMH_sub2"/>
</dbReference>
<comment type="cofactor">
    <cofactor evidence="1">
        <name>FAD</name>
        <dbReference type="ChEBI" id="CHEBI:57692"/>
    </cofactor>
</comment>
<sequence>MKKPTTIFPQFSFLIFFSILSTASADIHRHFVSCFIQNSKHPIDISKIVSTPKSSSYQSTLHLHAQNLRFALPKTPKPVAIINPENESHIQTAIYCSKKHGLQMRILSGGHDFEGRSYVADVPFFILNMFNFRSISIDAKSQTAWVGAAATLGETYYAITQFNSSLAFPAGYCPTVAFGGHVSGGGHGPLVRKYGLAGDNVIDARIIDASGRVLDRESMGEDLFWAIRGGTGASFGVILAYKIKLVEVPKKFTAFSLTRTLQQNATKLVHQWQSVAPKLPADLLISLQLTAVKSSRTGKSTVAATFVSAFQGGVDELLYIMQENFPELGLVRGDCTELSWVEYIAFHFGLPKESTYDMLLGKITALPKDYFKAKSDLVQRPIPEEGLERIWDLMKKMESPPGRMEWIPFGARMDEIPESEIPFPHRAGNLFLVFKTTSVEWNSASVELMQERIAWMRKLHAVFGEYVAKNPRGAYVNYKDLDLGVNNKGKTRVEKARVWAAPYFKNNFDRLVQVKTKGDPYNFFKNEQSIPISQ</sequence>
<dbReference type="InterPro" id="IPR016167">
    <property type="entry name" value="FAD-bd_PCMH_sub1"/>
</dbReference>
<dbReference type="FunFam" id="3.30.43.10:FF:000004">
    <property type="entry name" value="Berberine bridge enzyme-like 15"/>
    <property type="match status" value="1"/>
</dbReference>
<comment type="pathway">
    <text evidence="2">Alkaloid biosynthesis.</text>
</comment>
<evidence type="ECO:0000313" key="13">
    <source>
        <dbReference type="Proteomes" id="UP000295252"/>
    </source>
</evidence>
<dbReference type="Gene3D" id="3.30.465.10">
    <property type="match status" value="1"/>
</dbReference>
<dbReference type="Pfam" id="PF01565">
    <property type="entry name" value="FAD_binding_4"/>
    <property type="match status" value="1"/>
</dbReference>
<evidence type="ECO:0000313" key="12">
    <source>
        <dbReference type="EMBL" id="CDP14704.1"/>
    </source>
</evidence>
<reference evidence="13" key="1">
    <citation type="journal article" date="2014" name="Science">
        <title>The coffee genome provides insight into the convergent evolution of caffeine biosynthesis.</title>
        <authorList>
            <person name="Denoeud F."/>
            <person name="Carretero-Paulet L."/>
            <person name="Dereeper A."/>
            <person name="Droc G."/>
            <person name="Guyot R."/>
            <person name="Pietrella M."/>
            <person name="Zheng C."/>
            <person name="Alberti A."/>
            <person name="Anthony F."/>
            <person name="Aprea G."/>
            <person name="Aury J.M."/>
            <person name="Bento P."/>
            <person name="Bernard M."/>
            <person name="Bocs S."/>
            <person name="Campa C."/>
            <person name="Cenci A."/>
            <person name="Combes M.C."/>
            <person name="Crouzillat D."/>
            <person name="Da Silva C."/>
            <person name="Daddiego L."/>
            <person name="De Bellis F."/>
            <person name="Dussert S."/>
            <person name="Garsmeur O."/>
            <person name="Gayraud T."/>
            <person name="Guignon V."/>
            <person name="Jahn K."/>
            <person name="Jamilloux V."/>
            <person name="Joet T."/>
            <person name="Labadie K."/>
            <person name="Lan T."/>
            <person name="Leclercq J."/>
            <person name="Lepelley M."/>
            <person name="Leroy T."/>
            <person name="Li L.T."/>
            <person name="Librado P."/>
            <person name="Lopez L."/>
            <person name="Munoz A."/>
            <person name="Noel B."/>
            <person name="Pallavicini A."/>
            <person name="Perrotta G."/>
            <person name="Poncet V."/>
            <person name="Pot D."/>
            <person name="Priyono X."/>
            <person name="Rigoreau M."/>
            <person name="Rouard M."/>
            <person name="Rozas J."/>
            <person name="Tranchant-Dubreuil C."/>
            <person name="VanBuren R."/>
            <person name="Zhang Q."/>
            <person name="Andrade A.C."/>
            <person name="Argout X."/>
            <person name="Bertrand B."/>
            <person name="de Kochko A."/>
            <person name="Graziosi G."/>
            <person name="Henry R.J."/>
            <person name="Jayarama X."/>
            <person name="Ming R."/>
            <person name="Nagai C."/>
            <person name="Rounsley S."/>
            <person name="Sankoff D."/>
            <person name="Giuliano G."/>
            <person name="Albert V.A."/>
            <person name="Wincker P."/>
            <person name="Lashermes P."/>
        </authorList>
    </citation>
    <scope>NUCLEOTIDE SEQUENCE [LARGE SCALE GENOMIC DNA]</scope>
    <source>
        <strain evidence="13">cv. DH200-94</strain>
    </source>
</reference>
<dbReference type="GO" id="GO:0016491">
    <property type="term" value="F:oxidoreductase activity"/>
    <property type="evidence" value="ECO:0007669"/>
    <property type="project" value="InterPro"/>
</dbReference>
<evidence type="ECO:0000256" key="7">
    <source>
        <dbReference type="ARBA" id="ARBA00022827"/>
    </source>
</evidence>
<name>A0A068V2K7_COFCA</name>
<gene>
    <name evidence="12" type="ORF">GSCOC_T00042122001</name>
</gene>
<dbReference type="STRING" id="49390.A0A068V2K7"/>
<organism evidence="12 13">
    <name type="scientific">Coffea canephora</name>
    <name type="common">Robusta coffee</name>
    <dbReference type="NCBI Taxonomy" id="49390"/>
    <lineage>
        <taxon>Eukaryota</taxon>
        <taxon>Viridiplantae</taxon>
        <taxon>Streptophyta</taxon>
        <taxon>Embryophyta</taxon>
        <taxon>Tracheophyta</taxon>
        <taxon>Spermatophyta</taxon>
        <taxon>Magnoliopsida</taxon>
        <taxon>eudicotyledons</taxon>
        <taxon>Gunneridae</taxon>
        <taxon>Pentapetalae</taxon>
        <taxon>asterids</taxon>
        <taxon>lamiids</taxon>
        <taxon>Gentianales</taxon>
        <taxon>Rubiaceae</taxon>
        <taxon>Ixoroideae</taxon>
        <taxon>Gardenieae complex</taxon>
        <taxon>Bertiereae - Coffeeae clade</taxon>
        <taxon>Coffeeae</taxon>
        <taxon>Coffea</taxon>
    </lineage>
</organism>
<dbReference type="Gene3D" id="3.40.462.20">
    <property type="match status" value="1"/>
</dbReference>
<evidence type="ECO:0000256" key="6">
    <source>
        <dbReference type="ARBA" id="ARBA00022729"/>
    </source>
</evidence>
<evidence type="ECO:0000256" key="3">
    <source>
        <dbReference type="ARBA" id="ARBA00005466"/>
    </source>
</evidence>
<dbReference type="PhylomeDB" id="A0A068V2K7"/>
<dbReference type="GO" id="GO:0071949">
    <property type="term" value="F:FAD binding"/>
    <property type="evidence" value="ECO:0007669"/>
    <property type="project" value="InterPro"/>
</dbReference>
<dbReference type="InterPro" id="IPR006094">
    <property type="entry name" value="Oxid_FAD_bind_N"/>
</dbReference>
<keyword evidence="5" id="KW-0285">Flavoprotein</keyword>
<keyword evidence="8" id="KW-1015">Disulfide bond</keyword>
<keyword evidence="13" id="KW-1185">Reference proteome</keyword>
<dbReference type="PROSITE" id="PS51387">
    <property type="entry name" value="FAD_PCMH"/>
    <property type="match status" value="1"/>
</dbReference>
<dbReference type="Pfam" id="PF08031">
    <property type="entry name" value="BBE"/>
    <property type="match status" value="1"/>
</dbReference>
<evidence type="ECO:0000256" key="2">
    <source>
        <dbReference type="ARBA" id="ARBA00004913"/>
    </source>
</evidence>
<dbReference type="InterPro" id="IPR012951">
    <property type="entry name" value="BBE"/>
</dbReference>
<dbReference type="Gramene" id="CDP14704">
    <property type="protein sequence ID" value="CDP14704"/>
    <property type="gene ID" value="GSCOC_T00042122001"/>
</dbReference>
<keyword evidence="6 10" id="KW-0732">Signal</keyword>
<evidence type="ECO:0000256" key="8">
    <source>
        <dbReference type="ARBA" id="ARBA00023157"/>
    </source>
</evidence>
<dbReference type="OrthoDB" id="407275at2759"/>
<dbReference type="OMA" id="INYNIVW"/>
<keyword evidence="9" id="KW-0325">Glycoprotein</keyword>
<dbReference type="Gene3D" id="3.30.43.10">
    <property type="entry name" value="Uridine Diphospho-n-acetylenolpyruvylglucosamine Reductase, domain 2"/>
    <property type="match status" value="1"/>
</dbReference>
<dbReference type="InParanoid" id="A0A068V2K7"/>
<feature type="signal peptide" evidence="10">
    <location>
        <begin position="1"/>
        <end position="25"/>
    </location>
</feature>
<dbReference type="PANTHER" id="PTHR32448">
    <property type="entry name" value="OS08G0158400 PROTEIN"/>
    <property type="match status" value="1"/>
</dbReference>
<evidence type="ECO:0000256" key="9">
    <source>
        <dbReference type="ARBA" id="ARBA00023180"/>
    </source>
</evidence>
<dbReference type="AlphaFoldDB" id="A0A068V2K7"/>